<comment type="subcellular location">
    <subcellularLocation>
        <location evidence="1">Cytoplasm</location>
    </subcellularLocation>
</comment>
<name>A0A6P1NWQ2_9BACT</name>
<dbReference type="Gene3D" id="1.20.120.520">
    <property type="entry name" value="nmb1532 protein domain like"/>
    <property type="match status" value="1"/>
</dbReference>
<evidence type="ECO:0000256" key="3">
    <source>
        <dbReference type="ARBA" id="ARBA00022723"/>
    </source>
</evidence>
<organism evidence="7 8">
    <name type="scientific">Nibribacter ruber</name>
    <dbReference type="NCBI Taxonomy" id="2698458"/>
    <lineage>
        <taxon>Bacteria</taxon>
        <taxon>Pseudomonadati</taxon>
        <taxon>Bacteroidota</taxon>
        <taxon>Cytophagia</taxon>
        <taxon>Cytophagales</taxon>
        <taxon>Hymenobacteraceae</taxon>
        <taxon>Nibribacter</taxon>
    </lineage>
</organism>
<gene>
    <name evidence="7" type="primary">ric</name>
    <name evidence="7" type="ORF">GU926_02480</name>
</gene>
<evidence type="ECO:0000256" key="2">
    <source>
        <dbReference type="ARBA" id="ARBA00022490"/>
    </source>
</evidence>
<proteinExistence type="predicted"/>
<protein>
    <submittedName>
        <fullName evidence="7">Iron-sulfur cluster repair di-iron protein</fullName>
    </submittedName>
</protein>
<dbReference type="InterPro" id="IPR019903">
    <property type="entry name" value="RIC_family"/>
</dbReference>
<feature type="domain" description="DUF2249" evidence="6">
    <location>
        <begin position="9"/>
        <end position="78"/>
    </location>
</feature>
<dbReference type="InterPro" id="IPR018720">
    <property type="entry name" value="DUF2249"/>
</dbReference>
<dbReference type="RefSeq" id="WP_160688698.1">
    <property type="nucleotide sequence ID" value="NZ_CP047897.1"/>
</dbReference>
<dbReference type="KEGG" id="nib:GU926_02480"/>
<keyword evidence="3" id="KW-0479">Metal-binding</keyword>
<evidence type="ECO:0000256" key="1">
    <source>
        <dbReference type="ARBA" id="ARBA00004496"/>
    </source>
</evidence>
<dbReference type="InterPro" id="IPR012312">
    <property type="entry name" value="Hemerythrin-like"/>
</dbReference>
<evidence type="ECO:0000259" key="6">
    <source>
        <dbReference type="Pfam" id="PF10006"/>
    </source>
</evidence>
<dbReference type="GO" id="GO:0046872">
    <property type="term" value="F:metal ion binding"/>
    <property type="evidence" value="ECO:0007669"/>
    <property type="project" value="UniProtKB-KW"/>
</dbReference>
<feature type="domain" description="Hemerythrin-like" evidence="5">
    <location>
        <begin position="163"/>
        <end position="310"/>
    </location>
</feature>
<evidence type="ECO:0000259" key="5">
    <source>
        <dbReference type="Pfam" id="PF01814"/>
    </source>
</evidence>
<dbReference type="GO" id="GO:0005737">
    <property type="term" value="C:cytoplasm"/>
    <property type="evidence" value="ECO:0007669"/>
    <property type="project" value="UniProtKB-SubCell"/>
</dbReference>
<sequence>MTITETIDTLDVTQLEPRMKHPTIFEWFDARKGGEAFIIHNDHDPKPLYYQLLGERGNIFKWEYLLQGPEIWEVKISKLTPSEEESIGELVAKDYRKAQVFKKYGIDFCCGGKKSLTQVCEEKGINPELVEKELEALPDTSTVAETDFASWDQSFLADYIVNIHHKYVREAIPALREYTTKIARVHGARHPELIDVLRHFNNVAQELESHMPKEELVLFPYIKQLNEAKQQGKKMSAPSFGSIQNPINMMEMEHEAAGSELESIRTITQDYALPADACATYQVAFAKLQEFEDDLFRHIHLENNILFPRAIEMEKEVL</sequence>
<dbReference type="NCBIfam" id="TIGR03652">
    <property type="entry name" value="FeS_repair_RIC"/>
    <property type="match status" value="1"/>
</dbReference>
<evidence type="ECO:0000256" key="4">
    <source>
        <dbReference type="ARBA" id="ARBA00023004"/>
    </source>
</evidence>
<keyword evidence="8" id="KW-1185">Reference proteome</keyword>
<accession>A0A6P1NWQ2</accession>
<dbReference type="PANTHER" id="PTHR36438:SF1">
    <property type="entry name" value="IRON-SULFUR CLUSTER REPAIR PROTEIN YTFE"/>
    <property type="match status" value="1"/>
</dbReference>
<keyword evidence="4" id="KW-0408">Iron</keyword>
<evidence type="ECO:0000313" key="8">
    <source>
        <dbReference type="Proteomes" id="UP000464214"/>
    </source>
</evidence>
<dbReference type="Pfam" id="PF04405">
    <property type="entry name" value="ScdA_N"/>
    <property type="match status" value="1"/>
</dbReference>
<dbReference type="Pfam" id="PF01814">
    <property type="entry name" value="Hemerythrin"/>
    <property type="match status" value="1"/>
</dbReference>
<reference evidence="7 8" key="1">
    <citation type="submission" date="2020-01" db="EMBL/GenBank/DDBJ databases">
        <authorList>
            <person name="Kim M."/>
        </authorList>
    </citation>
    <scope>NUCLEOTIDE SEQUENCE [LARGE SCALE GENOMIC DNA]</scope>
    <source>
        <strain evidence="7 8">BT10</strain>
    </source>
</reference>
<dbReference type="Pfam" id="PF10006">
    <property type="entry name" value="DUF2249"/>
    <property type="match status" value="1"/>
</dbReference>
<dbReference type="PANTHER" id="PTHR36438">
    <property type="entry name" value="IRON-SULFUR CLUSTER REPAIR PROTEIN YTFE"/>
    <property type="match status" value="1"/>
</dbReference>
<dbReference type="AlphaFoldDB" id="A0A6P1NWQ2"/>
<dbReference type="EMBL" id="CP047897">
    <property type="protein sequence ID" value="QHL86368.1"/>
    <property type="molecule type" value="Genomic_DNA"/>
</dbReference>
<keyword evidence="2" id="KW-0963">Cytoplasm</keyword>
<dbReference type="Proteomes" id="UP000464214">
    <property type="component" value="Chromosome"/>
</dbReference>
<evidence type="ECO:0000313" key="7">
    <source>
        <dbReference type="EMBL" id="QHL86368.1"/>
    </source>
</evidence>